<evidence type="ECO:0000256" key="7">
    <source>
        <dbReference type="ARBA" id="ARBA00022840"/>
    </source>
</evidence>
<evidence type="ECO:0000256" key="5">
    <source>
        <dbReference type="ARBA" id="ARBA00022741"/>
    </source>
</evidence>
<feature type="transmembrane region" description="Helical" evidence="9">
    <location>
        <begin position="201"/>
        <end position="226"/>
    </location>
</feature>
<dbReference type="InterPro" id="IPR005467">
    <property type="entry name" value="His_kinase_dom"/>
</dbReference>
<dbReference type="GO" id="GO:0000160">
    <property type="term" value="P:phosphorelay signal transduction system"/>
    <property type="evidence" value="ECO:0007669"/>
    <property type="project" value="UniProtKB-KW"/>
</dbReference>
<evidence type="ECO:0000313" key="12">
    <source>
        <dbReference type="Proteomes" id="UP000252669"/>
    </source>
</evidence>
<gene>
    <name evidence="11" type="ORF">CRU91_02470</name>
</gene>
<dbReference type="PROSITE" id="PS50109">
    <property type="entry name" value="HIS_KIN"/>
    <property type="match status" value="1"/>
</dbReference>
<evidence type="ECO:0000256" key="2">
    <source>
        <dbReference type="ARBA" id="ARBA00012438"/>
    </source>
</evidence>
<name>A0A366MU95_9BACT</name>
<dbReference type="GO" id="GO:0004673">
    <property type="term" value="F:protein histidine kinase activity"/>
    <property type="evidence" value="ECO:0007669"/>
    <property type="project" value="UniProtKB-EC"/>
</dbReference>
<dbReference type="Pfam" id="PF02518">
    <property type="entry name" value="HATPase_c"/>
    <property type="match status" value="1"/>
</dbReference>
<evidence type="ECO:0000256" key="9">
    <source>
        <dbReference type="SAM" id="Phobius"/>
    </source>
</evidence>
<feature type="transmembrane region" description="Helical" evidence="9">
    <location>
        <begin position="297"/>
        <end position="318"/>
    </location>
</feature>
<dbReference type="SUPFAM" id="SSF55874">
    <property type="entry name" value="ATPase domain of HSP90 chaperone/DNA topoisomerase II/histidine kinase"/>
    <property type="match status" value="1"/>
</dbReference>
<keyword evidence="12" id="KW-1185">Reference proteome</keyword>
<dbReference type="EC" id="2.7.13.3" evidence="2"/>
<dbReference type="Gene3D" id="2.60.40.2380">
    <property type="match status" value="1"/>
</dbReference>
<keyword evidence="3" id="KW-0597">Phosphoprotein</keyword>
<dbReference type="InterPro" id="IPR011623">
    <property type="entry name" value="7TMR_DISM_rcpt_extracell_dom1"/>
</dbReference>
<dbReference type="InterPro" id="IPR004358">
    <property type="entry name" value="Sig_transdc_His_kin-like_C"/>
</dbReference>
<protein>
    <recommendedName>
        <fullName evidence="2">histidine kinase</fullName>
        <ecNumber evidence="2">2.7.13.3</ecNumber>
    </recommendedName>
</protein>
<sequence length="621" mass="72498">MIKKLLIFILFSNFLFAEIILENSSFNKLSLEQYTKVFIDESSNLSFEDIKNKEFKFTSRFNYTATKSAFWSSFSIKSIQNIEVYFENIKAGVDLIDVYIVKDGNLLKKVELGDYRDIKNREIQTRNSAFFLNLEENSTYDFFIKHNSYSGISILWEIYNKSTYNQLLSFRSLVWGIFIGTIFILAFHNLFIYFSTKEKAFLFYVIFIISSSIYHLLVNGIFYEYIRNIDLNILNGLNWIFAFSTLLATLLFHFSILKPKKGSLSFKLIILAIFSTLLVLIYYMFCFKYPDIRYSVNYTNVVSFFAMFILLFTSFLAYKDNQKDAKIYFVILNIYVLIAFYIVSVLIGSFEYFSNFWLFVPIFTLIDVSLFAVILYSKLRYIYSKKIEQEQFIVSQARFTSLGNNVANMIHQWKTPIAQIGSQVTLLETTYNFDNKNYLQTSKEVIPHIKTSILFLKDTMNDIYNFYRNPLEKESFFIKEQVDILLRILKSELELNNIKVNLDIEDIEIYNYKTSFLNIIMILLENAIFQLKNFKEKDRKIIIVAENLTDGKIRVLVEDNGGGIPIEYLDSIFSLNFSTKNKSGSGIGLSLAKTLVETRLNAQIEVANSVKGAKFTIIMSK</sequence>
<dbReference type="AlphaFoldDB" id="A0A366MU95"/>
<dbReference type="OrthoDB" id="5344284at2"/>
<evidence type="ECO:0000256" key="6">
    <source>
        <dbReference type="ARBA" id="ARBA00022777"/>
    </source>
</evidence>
<dbReference type="PRINTS" id="PR00344">
    <property type="entry name" value="BCTRLSENSOR"/>
</dbReference>
<dbReference type="EMBL" id="PDKB01000003">
    <property type="protein sequence ID" value="RBQ29815.1"/>
    <property type="molecule type" value="Genomic_DNA"/>
</dbReference>
<keyword evidence="7" id="KW-0067">ATP-binding</keyword>
<dbReference type="Pfam" id="PF07696">
    <property type="entry name" value="7TMR-DISMED2"/>
    <property type="match status" value="1"/>
</dbReference>
<dbReference type="InterPro" id="IPR036890">
    <property type="entry name" value="HATPase_C_sf"/>
</dbReference>
<evidence type="ECO:0000256" key="4">
    <source>
        <dbReference type="ARBA" id="ARBA00022679"/>
    </source>
</evidence>
<dbReference type="Gene3D" id="1.10.287.130">
    <property type="match status" value="1"/>
</dbReference>
<evidence type="ECO:0000256" key="8">
    <source>
        <dbReference type="ARBA" id="ARBA00023012"/>
    </source>
</evidence>
<feature type="transmembrane region" description="Helical" evidence="9">
    <location>
        <begin position="356"/>
        <end position="376"/>
    </location>
</feature>
<reference evidence="11 12" key="1">
    <citation type="submission" date="2017-10" db="EMBL/GenBank/DDBJ databases">
        <title>Genomics of the genus Arcobacter.</title>
        <authorList>
            <person name="Perez-Cataluna A."/>
            <person name="Figueras M.J."/>
        </authorList>
    </citation>
    <scope>NUCLEOTIDE SEQUENCE [LARGE SCALE GENOMIC DNA]</scope>
    <source>
        <strain evidence="11 12">CECT 9230</strain>
    </source>
</reference>
<keyword evidence="8" id="KW-0902">Two-component regulatory system</keyword>
<comment type="caution">
    <text evidence="11">The sequence shown here is derived from an EMBL/GenBank/DDBJ whole genome shotgun (WGS) entry which is preliminary data.</text>
</comment>
<feature type="transmembrane region" description="Helical" evidence="9">
    <location>
        <begin position="173"/>
        <end position="194"/>
    </location>
</feature>
<comment type="catalytic activity">
    <reaction evidence="1">
        <text>ATP + protein L-histidine = ADP + protein N-phospho-L-histidine.</text>
        <dbReference type="EC" id="2.7.13.3"/>
    </reaction>
</comment>
<evidence type="ECO:0000313" key="11">
    <source>
        <dbReference type="EMBL" id="RBQ29815.1"/>
    </source>
</evidence>
<keyword evidence="4" id="KW-0808">Transferase</keyword>
<dbReference type="Gene3D" id="3.30.565.10">
    <property type="entry name" value="Histidine kinase-like ATPase, C-terminal domain"/>
    <property type="match status" value="1"/>
</dbReference>
<evidence type="ECO:0000256" key="1">
    <source>
        <dbReference type="ARBA" id="ARBA00000085"/>
    </source>
</evidence>
<dbReference type="Pfam" id="PF07695">
    <property type="entry name" value="7TMR-DISM_7TM"/>
    <property type="match status" value="1"/>
</dbReference>
<keyword evidence="9" id="KW-0472">Membrane</keyword>
<feature type="transmembrane region" description="Helical" evidence="9">
    <location>
        <begin position="264"/>
        <end position="285"/>
    </location>
</feature>
<dbReference type="SMART" id="SM00387">
    <property type="entry name" value="HATPase_c"/>
    <property type="match status" value="1"/>
</dbReference>
<keyword evidence="5" id="KW-0547">Nucleotide-binding</keyword>
<dbReference type="GO" id="GO:0005524">
    <property type="term" value="F:ATP binding"/>
    <property type="evidence" value="ECO:0007669"/>
    <property type="project" value="UniProtKB-KW"/>
</dbReference>
<dbReference type="PANTHER" id="PTHR43065">
    <property type="entry name" value="SENSOR HISTIDINE KINASE"/>
    <property type="match status" value="1"/>
</dbReference>
<feature type="transmembrane region" description="Helical" evidence="9">
    <location>
        <begin position="238"/>
        <end position="257"/>
    </location>
</feature>
<dbReference type="InterPro" id="IPR011622">
    <property type="entry name" value="7TMR_DISM_rcpt_extracell_dom2"/>
</dbReference>
<dbReference type="InterPro" id="IPR003594">
    <property type="entry name" value="HATPase_dom"/>
</dbReference>
<keyword evidence="9" id="KW-1133">Transmembrane helix</keyword>
<feature type="domain" description="Histidine kinase" evidence="10">
    <location>
        <begin position="408"/>
        <end position="621"/>
    </location>
</feature>
<keyword evidence="9" id="KW-0812">Transmembrane</keyword>
<accession>A0A366MU95</accession>
<dbReference type="Proteomes" id="UP000252669">
    <property type="component" value="Unassembled WGS sequence"/>
</dbReference>
<feature type="transmembrane region" description="Helical" evidence="9">
    <location>
        <begin position="330"/>
        <end position="350"/>
    </location>
</feature>
<dbReference type="PANTHER" id="PTHR43065:SF10">
    <property type="entry name" value="PEROXIDE STRESS-ACTIVATED HISTIDINE KINASE MAK3"/>
    <property type="match status" value="1"/>
</dbReference>
<keyword evidence="6 11" id="KW-0418">Kinase</keyword>
<dbReference type="CDD" id="cd00075">
    <property type="entry name" value="HATPase"/>
    <property type="match status" value="1"/>
</dbReference>
<proteinExistence type="predicted"/>
<organism evidence="11 12">
    <name type="scientific">Aliarcobacter vitoriensis</name>
    <dbReference type="NCBI Taxonomy" id="2011099"/>
    <lineage>
        <taxon>Bacteria</taxon>
        <taxon>Pseudomonadati</taxon>
        <taxon>Campylobacterota</taxon>
        <taxon>Epsilonproteobacteria</taxon>
        <taxon>Campylobacterales</taxon>
        <taxon>Arcobacteraceae</taxon>
        <taxon>Aliarcobacter</taxon>
    </lineage>
</organism>
<evidence type="ECO:0000259" key="10">
    <source>
        <dbReference type="PROSITE" id="PS50109"/>
    </source>
</evidence>
<evidence type="ECO:0000256" key="3">
    <source>
        <dbReference type="ARBA" id="ARBA00022553"/>
    </source>
</evidence>